<reference evidence="2" key="1">
    <citation type="submission" date="2023-05" db="EMBL/GenBank/DDBJ databases">
        <authorList>
            <person name="Stuckert A."/>
        </authorList>
    </citation>
    <scope>NUCLEOTIDE SEQUENCE</scope>
</reference>
<dbReference type="Proteomes" id="UP001162483">
    <property type="component" value="Unassembled WGS sequence"/>
</dbReference>
<feature type="region of interest" description="Disordered" evidence="1">
    <location>
        <begin position="69"/>
        <end position="131"/>
    </location>
</feature>
<protein>
    <recommendedName>
        <fullName evidence="4">LysM and peptidoglycan-binding domain-containing protein 1</fullName>
    </recommendedName>
</protein>
<gene>
    <name evidence="2" type="ORF">SPARVUS_LOCUS2025081</name>
</gene>
<comment type="caution">
    <text evidence="2">The sequence shown here is derived from an EMBL/GenBank/DDBJ whole genome shotgun (WGS) entry which is preliminary data.</text>
</comment>
<name>A0ABN9B3I2_9NEOB</name>
<organism evidence="2 3">
    <name type="scientific">Staurois parvus</name>
    <dbReference type="NCBI Taxonomy" id="386267"/>
    <lineage>
        <taxon>Eukaryota</taxon>
        <taxon>Metazoa</taxon>
        <taxon>Chordata</taxon>
        <taxon>Craniata</taxon>
        <taxon>Vertebrata</taxon>
        <taxon>Euteleostomi</taxon>
        <taxon>Amphibia</taxon>
        <taxon>Batrachia</taxon>
        <taxon>Anura</taxon>
        <taxon>Neobatrachia</taxon>
        <taxon>Ranoidea</taxon>
        <taxon>Ranidae</taxon>
        <taxon>Staurois</taxon>
    </lineage>
</organism>
<dbReference type="InterPro" id="IPR018392">
    <property type="entry name" value="LysM"/>
</dbReference>
<feature type="compositionally biased region" description="Polar residues" evidence="1">
    <location>
        <begin position="170"/>
        <end position="190"/>
    </location>
</feature>
<sequence>VLLLLPRGLRAPPRYQDPLLWQPGPIPISPARVRRVEHLVCPGDTLQGLALRYGVTASQSPLHQRLHLPEEVPQHPRPDRAAGAVQRGRRQGGRGEEGGEGAATEGQPEREKGRLHRSSSHAERRAEVSASDFMNKLDTRIRVSKRAAVKKIREGESAGAEKEAEPSRGGYQSPSLSRSHEGSPQTQQRSLLGPVPLTVTTRTSTLRDHEDEIFKL</sequence>
<accession>A0ABN9B3I2</accession>
<keyword evidence="3" id="KW-1185">Reference proteome</keyword>
<evidence type="ECO:0000256" key="1">
    <source>
        <dbReference type="SAM" id="MobiDB-lite"/>
    </source>
</evidence>
<evidence type="ECO:0008006" key="4">
    <source>
        <dbReference type="Google" id="ProtNLM"/>
    </source>
</evidence>
<dbReference type="EMBL" id="CATNWA010002117">
    <property type="protein sequence ID" value="CAI9542077.1"/>
    <property type="molecule type" value="Genomic_DNA"/>
</dbReference>
<feature type="compositionally biased region" description="Basic and acidic residues" evidence="1">
    <location>
        <begin position="69"/>
        <end position="80"/>
    </location>
</feature>
<feature type="region of interest" description="Disordered" evidence="1">
    <location>
        <begin position="146"/>
        <end position="204"/>
    </location>
</feature>
<dbReference type="CDD" id="cd00118">
    <property type="entry name" value="LysM"/>
    <property type="match status" value="1"/>
</dbReference>
<evidence type="ECO:0000313" key="2">
    <source>
        <dbReference type="EMBL" id="CAI9542077.1"/>
    </source>
</evidence>
<feature type="compositionally biased region" description="Basic and acidic residues" evidence="1">
    <location>
        <begin position="151"/>
        <end position="166"/>
    </location>
</feature>
<proteinExistence type="predicted"/>
<feature type="non-terminal residue" evidence="2">
    <location>
        <position position="1"/>
    </location>
</feature>
<evidence type="ECO:0000313" key="3">
    <source>
        <dbReference type="Proteomes" id="UP001162483"/>
    </source>
</evidence>